<organism evidence="3 4">
    <name type="scientific">Rubrobacter marinus</name>
    <dbReference type="NCBI Taxonomy" id="2653852"/>
    <lineage>
        <taxon>Bacteria</taxon>
        <taxon>Bacillati</taxon>
        <taxon>Actinomycetota</taxon>
        <taxon>Rubrobacteria</taxon>
        <taxon>Rubrobacterales</taxon>
        <taxon>Rubrobacteraceae</taxon>
        <taxon>Rubrobacter</taxon>
    </lineage>
</organism>
<evidence type="ECO:0000259" key="2">
    <source>
        <dbReference type="Pfam" id="PF12770"/>
    </source>
</evidence>
<dbReference type="InterPro" id="IPR011990">
    <property type="entry name" value="TPR-like_helical_dom_sf"/>
</dbReference>
<dbReference type="PANTHER" id="PTHR10098:SF108">
    <property type="entry name" value="TETRATRICOPEPTIDE REPEAT PROTEIN 28"/>
    <property type="match status" value="1"/>
</dbReference>
<keyword evidence="4" id="KW-1185">Reference proteome</keyword>
<gene>
    <name evidence="3" type="ORF">GBA65_20255</name>
</gene>
<protein>
    <submittedName>
        <fullName evidence="3">CHAT domain-containing protein</fullName>
    </submittedName>
</protein>
<dbReference type="Pfam" id="PF13424">
    <property type="entry name" value="TPR_12"/>
    <property type="match status" value="1"/>
</dbReference>
<dbReference type="InterPro" id="IPR024983">
    <property type="entry name" value="CHAT_dom"/>
</dbReference>
<dbReference type="AlphaFoldDB" id="A0A6G8Q1W0"/>
<dbReference type="SMART" id="SM00028">
    <property type="entry name" value="TPR"/>
    <property type="match status" value="5"/>
</dbReference>
<proteinExistence type="predicted"/>
<evidence type="ECO:0000256" key="1">
    <source>
        <dbReference type="SAM" id="Coils"/>
    </source>
</evidence>
<dbReference type="Gene3D" id="1.25.40.10">
    <property type="entry name" value="Tetratricopeptide repeat domain"/>
    <property type="match status" value="2"/>
</dbReference>
<dbReference type="SUPFAM" id="SSF48452">
    <property type="entry name" value="TPR-like"/>
    <property type="match status" value="3"/>
</dbReference>
<keyword evidence="1" id="KW-0175">Coiled coil</keyword>
<dbReference type="InterPro" id="IPR019734">
    <property type="entry name" value="TPR_rpt"/>
</dbReference>
<accession>A0A6G8Q1W0</accession>
<feature type="coiled-coil region" evidence="1">
    <location>
        <begin position="415"/>
        <end position="482"/>
    </location>
</feature>
<dbReference type="Proteomes" id="UP000502706">
    <property type="component" value="Chromosome"/>
</dbReference>
<evidence type="ECO:0000313" key="3">
    <source>
        <dbReference type="EMBL" id="QIN80461.1"/>
    </source>
</evidence>
<name>A0A6G8Q1W0_9ACTN</name>
<evidence type="ECO:0000313" key="4">
    <source>
        <dbReference type="Proteomes" id="UP000502706"/>
    </source>
</evidence>
<dbReference type="PANTHER" id="PTHR10098">
    <property type="entry name" value="RAPSYN-RELATED"/>
    <property type="match status" value="1"/>
</dbReference>
<dbReference type="KEGG" id="rmar:GBA65_20255"/>
<dbReference type="RefSeq" id="WP_166398129.1">
    <property type="nucleotide sequence ID" value="NZ_CP045121.1"/>
</dbReference>
<dbReference type="Pfam" id="PF12770">
    <property type="entry name" value="CHAT"/>
    <property type="match status" value="1"/>
</dbReference>
<feature type="domain" description="CHAT" evidence="2">
    <location>
        <begin position="696"/>
        <end position="961"/>
    </location>
</feature>
<sequence>MAEPSGNGVAPAVVEELLALPTPEGQAAFLRGAGLLNAEGLSRLLDVADDSLGSDPARARRIAELCVELAERARAPSAVPRANYIRAGSHNANGEFEKDLLLTRAAHDGYVALGMNLEAVRTNVGKMDALLLLGRYQEALDAGRAVLDALDGKGELALSPTGEQRDLLAALVNQNLGVCHEYMGRYEEALGAYASAEERYQALGMTEHLGEILGNRGNVLWHLGRGSEALEAHEAAARIFGEAGLTLSYAKTLVNIGAAHLRLGNYTRSLNALTQARRPLDSLEALADKHLLLRHLADAYLALNLYSEALAAYRESEGLLKTAGWRTSGRRRCGHGLGLDRPVGVRRGRGGARRGRHPVRRRRQRPAALRCSAGTGLPARSSGDREAALALVRRALDLISGEDLPVQLFYSHLRLADLLTDAAEAEASLQEARRLADRLALPQLRYRSNERLGRLRRLQGRDEEARALLEAAVEEIERLRGTVAQDAMRASFLRDKTAAYEGLLQVNLDRGEADVRRAFAVAERAKSRGLVDLLVGVAEKERGVFADPESEGRLRALQADLNATYNELLGIPADGEHQASPTDLHARAAELEREISLLRLQVPATAPDPFVASEPLEDTLGALSPDVTLVAYHVVGDEIMAFVNARGRVRVARHLGSASAVQRLLRRLMVQWDRIRLGAGLAGRHMALLERSARQVLAALYAEVAAPLEPFLEEAESLACKGGVSAPELAVVPHGLLHQVPFHALFDGERYLIERFEVSYAPSATVYALCQERVPADSGRALVLGVEDPLIPAAMLEARAVAEQLPGAEIRDGSRATLVSLRSEPAGCDALHLACHGLLRSDNPMFSSLKLHDGWLTAADAMDLDLPGALVVLSACESGRNEVIGGDEVIGLTRAFLGAGAATLVVSLWLVQDETTASLMRDWYRRLREGEGRAAALRAAQLEIKKGYPHPYYWAPFVLTGKR</sequence>
<dbReference type="EMBL" id="CP045121">
    <property type="protein sequence ID" value="QIN80461.1"/>
    <property type="molecule type" value="Genomic_DNA"/>
</dbReference>
<reference evidence="3 4" key="1">
    <citation type="submission" date="2019-10" db="EMBL/GenBank/DDBJ databases">
        <title>Rubrobacter sp nov SCSIO 52915 isolated from a deep-sea sediment in the South China Sea.</title>
        <authorList>
            <person name="Chen R.W."/>
        </authorList>
    </citation>
    <scope>NUCLEOTIDE SEQUENCE [LARGE SCALE GENOMIC DNA]</scope>
    <source>
        <strain evidence="3 4">SCSIO 52915</strain>
    </source>
</reference>